<keyword evidence="15" id="KW-0547">Nucleotide-binding</keyword>
<evidence type="ECO:0000313" key="18">
    <source>
        <dbReference type="Proteomes" id="UP000005380"/>
    </source>
</evidence>
<dbReference type="InterPro" id="IPR004652">
    <property type="entry name" value="DusB-like"/>
</dbReference>
<dbReference type="Gene3D" id="1.10.1200.80">
    <property type="entry name" value="Putative flavin oxidoreducatase, domain 2"/>
    <property type="match status" value="1"/>
</dbReference>
<dbReference type="OrthoDB" id="9764501at2"/>
<evidence type="ECO:0000256" key="7">
    <source>
        <dbReference type="ARBA" id="ARBA00022857"/>
    </source>
</evidence>
<dbReference type="SUPFAM" id="SSF51395">
    <property type="entry name" value="FMN-linked oxidoreductases"/>
    <property type="match status" value="1"/>
</dbReference>
<name>W0DXN0_9GAMM</name>
<accession>W0DXN0</accession>
<dbReference type="EC" id="1.3.1.-" evidence="12"/>
<dbReference type="InParanoid" id="W0DXN0"/>
<feature type="binding site" evidence="12 15">
    <location>
        <position position="73"/>
    </location>
    <ligand>
        <name>FMN</name>
        <dbReference type="ChEBI" id="CHEBI:58210"/>
    </ligand>
</feature>
<dbReference type="Gene3D" id="3.20.20.70">
    <property type="entry name" value="Aldolase class I"/>
    <property type="match status" value="1"/>
</dbReference>
<comment type="catalytic activity">
    <reaction evidence="11 12">
        <text>a 5,6-dihydrouridine in tRNA + NAD(+) = a uridine in tRNA + NADH + H(+)</text>
        <dbReference type="Rhea" id="RHEA:54452"/>
        <dbReference type="Rhea" id="RHEA-COMP:13339"/>
        <dbReference type="Rhea" id="RHEA-COMP:13887"/>
        <dbReference type="ChEBI" id="CHEBI:15378"/>
        <dbReference type="ChEBI" id="CHEBI:57540"/>
        <dbReference type="ChEBI" id="CHEBI:57945"/>
        <dbReference type="ChEBI" id="CHEBI:65315"/>
        <dbReference type="ChEBI" id="CHEBI:74443"/>
    </reaction>
</comment>
<keyword evidence="6 12" id="KW-0819">tRNA processing</keyword>
<dbReference type="HOGENOM" id="CLU_013299_0_1_6"/>
<dbReference type="KEGG" id="tao:THIAE_08105"/>
<dbReference type="CDD" id="cd02801">
    <property type="entry name" value="DUS_like_FMN"/>
    <property type="match status" value="1"/>
</dbReference>
<comment type="cofactor">
    <cofactor evidence="1 12 13 15">
        <name>FMN</name>
        <dbReference type="ChEBI" id="CHEBI:58210"/>
    </cofactor>
</comment>
<dbReference type="PANTHER" id="PTHR45846:SF1">
    <property type="entry name" value="TRNA-DIHYDROURIDINE(47) SYNTHASE [NAD(P)(+)]-LIKE"/>
    <property type="match status" value="1"/>
</dbReference>
<proteinExistence type="inferred from homology"/>
<evidence type="ECO:0000256" key="4">
    <source>
        <dbReference type="ARBA" id="ARBA00022630"/>
    </source>
</evidence>
<evidence type="ECO:0000256" key="9">
    <source>
        <dbReference type="ARBA" id="ARBA00023002"/>
    </source>
</evidence>
<keyword evidence="9 12" id="KW-0560">Oxidoreductase</keyword>
<evidence type="ECO:0000256" key="2">
    <source>
        <dbReference type="ARBA" id="ARBA00002790"/>
    </source>
</evidence>
<feature type="binding site" evidence="12">
    <location>
        <begin position="203"/>
        <end position="205"/>
    </location>
    <ligand>
        <name>FMN</name>
        <dbReference type="ChEBI" id="CHEBI:58210"/>
    </ligand>
</feature>
<protein>
    <recommendedName>
        <fullName evidence="12">tRNA-dihydrouridine synthase B</fullName>
        <ecNumber evidence="12">1.3.1.-</ecNumber>
    </recommendedName>
</protein>
<feature type="active site" description="Proton donor" evidence="12 14">
    <location>
        <position position="103"/>
    </location>
</feature>
<keyword evidence="5 12" id="KW-0288">FMN</keyword>
<evidence type="ECO:0000313" key="17">
    <source>
        <dbReference type="EMBL" id="AHF01724.1"/>
    </source>
</evidence>
<dbReference type="PROSITE" id="PS01136">
    <property type="entry name" value="UPF0034"/>
    <property type="match status" value="1"/>
</dbReference>
<reference evidence="17 18" key="1">
    <citation type="submission" date="2013-12" db="EMBL/GenBank/DDBJ databases">
        <authorList>
            <consortium name="DOE Joint Genome Institute"/>
            <person name="Kappler U."/>
            <person name="Huntemann M."/>
            <person name="Han J."/>
            <person name="Chen A."/>
            <person name="Kyrpides N."/>
            <person name="Mavromatis K."/>
            <person name="Markowitz V."/>
            <person name="Palaniappan K."/>
            <person name="Ivanova N."/>
            <person name="Schaumberg A."/>
            <person name="Pati A."/>
            <person name="Liolios K."/>
            <person name="Nordberg H.P."/>
            <person name="Cantor M.N."/>
            <person name="Hua S.X."/>
            <person name="Woyke T."/>
        </authorList>
    </citation>
    <scope>NUCLEOTIDE SEQUENCE [LARGE SCALE GENOMIC DNA]</scope>
    <source>
        <strain evidence="18">AL2</strain>
    </source>
</reference>
<comment type="similarity">
    <text evidence="12">Belongs to the Dus family. DusB subfamily.</text>
</comment>
<evidence type="ECO:0000256" key="10">
    <source>
        <dbReference type="ARBA" id="ARBA00048205"/>
    </source>
</evidence>
<feature type="binding site" evidence="15">
    <location>
        <position position="172"/>
    </location>
    <ligand>
        <name>FMN</name>
        <dbReference type="ChEBI" id="CHEBI:58210"/>
    </ligand>
</feature>
<dbReference type="FunCoup" id="W0DXN0">
    <property type="interactions" value="463"/>
</dbReference>
<feature type="binding site" evidence="12 15">
    <location>
        <begin position="227"/>
        <end position="228"/>
    </location>
    <ligand>
        <name>FMN</name>
        <dbReference type="ChEBI" id="CHEBI:58210"/>
    </ligand>
</feature>
<evidence type="ECO:0000256" key="5">
    <source>
        <dbReference type="ARBA" id="ARBA00022643"/>
    </source>
</evidence>
<dbReference type="GO" id="GO:0017150">
    <property type="term" value="F:tRNA dihydrouridine synthase activity"/>
    <property type="evidence" value="ECO:0007669"/>
    <property type="project" value="UniProtKB-UniRule"/>
</dbReference>
<evidence type="ECO:0000256" key="1">
    <source>
        <dbReference type="ARBA" id="ARBA00001917"/>
    </source>
</evidence>
<evidence type="ECO:0000256" key="8">
    <source>
        <dbReference type="ARBA" id="ARBA00022884"/>
    </source>
</evidence>
<dbReference type="PIRSF" id="PIRSF006621">
    <property type="entry name" value="Dus"/>
    <property type="match status" value="1"/>
</dbReference>
<keyword evidence="3 12" id="KW-0820">tRNA-binding</keyword>
<dbReference type="HAMAP" id="MF_02042">
    <property type="entry name" value="DusB_subfam"/>
    <property type="match status" value="1"/>
</dbReference>
<dbReference type="InterPro" id="IPR024036">
    <property type="entry name" value="tRNA-dHydroUridine_Synthase_C"/>
</dbReference>
<sequence>MMSWQLGPYQLPNKWVLAPMAGVSDSALRSICYKQGAGYAIGEMLSAQTHLWETKKSATRQVNMADPEPRAIQLLGIDPKALADAAQRQVAQGAQVIDLNLGCPAKKVCQQAAGSALLAYPEQVASIFNAVVAAVDVPVTVKIRTGINAEHKNGLEIAKIAEGCGLSAITVHGRTRADKFNGQAEYDTIALIKQTVSIPVIANGDICSAEDAQFVLNYTNADAIMLGRAVLGRPWLFNQIDAWVNNKTLLPDPSLMARQHIMRDHLDAIYRLYGETQGVRIARKHLGWYAQHLPAGDRLRQMFNRLDVSTKQQACIDKYFDALDTRLELESC</sequence>
<dbReference type="GO" id="GO:0050660">
    <property type="term" value="F:flavin adenine dinucleotide binding"/>
    <property type="evidence" value="ECO:0007669"/>
    <property type="project" value="InterPro"/>
</dbReference>
<dbReference type="InterPro" id="IPR018517">
    <property type="entry name" value="tRNA_hU_synthase_CS"/>
</dbReference>
<evidence type="ECO:0000256" key="12">
    <source>
        <dbReference type="HAMAP-Rule" id="MF_02042"/>
    </source>
</evidence>
<evidence type="ECO:0000256" key="14">
    <source>
        <dbReference type="PIRSR" id="PIRSR006621-1"/>
    </source>
</evidence>
<dbReference type="PANTHER" id="PTHR45846">
    <property type="entry name" value="TRNA-DIHYDROURIDINE(47) SYNTHASE [NAD(P)(+)]-LIKE"/>
    <property type="match status" value="1"/>
</dbReference>
<evidence type="ECO:0000256" key="15">
    <source>
        <dbReference type="PIRSR" id="PIRSR006621-2"/>
    </source>
</evidence>
<evidence type="ECO:0000259" key="16">
    <source>
        <dbReference type="Pfam" id="PF01207"/>
    </source>
</evidence>
<dbReference type="InterPro" id="IPR035587">
    <property type="entry name" value="DUS-like_FMN-bd"/>
</dbReference>
<evidence type="ECO:0000256" key="3">
    <source>
        <dbReference type="ARBA" id="ARBA00022555"/>
    </source>
</evidence>
<organism evidence="17 18">
    <name type="scientific">Thiomicrospira aerophila AL3</name>
    <dbReference type="NCBI Taxonomy" id="717772"/>
    <lineage>
        <taxon>Bacteria</taxon>
        <taxon>Pseudomonadati</taxon>
        <taxon>Pseudomonadota</taxon>
        <taxon>Gammaproteobacteria</taxon>
        <taxon>Thiotrichales</taxon>
        <taxon>Piscirickettsiaceae</taxon>
        <taxon>Thiomicrospira</taxon>
    </lineage>
</organism>
<dbReference type="GO" id="GO:0010181">
    <property type="term" value="F:FMN binding"/>
    <property type="evidence" value="ECO:0007669"/>
    <property type="project" value="UniProtKB-UniRule"/>
</dbReference>
<dbReference type="eggNOG" id="COG0042">
    <property type="taxonomic scope" value="Bacteria"/>
</dbReference>
<dbReference type="InterPro" id="IPR032887">
    <property type="entry name" value="DusB"/>
</dbReference>
<dbReference type="InterPro" id="IPR001269">
    <property type="entry name" value="DUS_fam"/>
</dbReference>
<dbReference type="Pfam" id="PF01207">
    <property type="entry name" value="Dus"/>
    <property type="match status" value="1"/>
</dbReference>
<dbReference type="NCBIfam" id="TIGR00737">
    <property type="entry name" value="nifR3_yhdG"/>
    <property type="match status" value="1"/>
</dbReference>
<evidence type="ECO:0000256" key="6">
    <source>
        <dbReference type="ARBA" id="ARBA00022694"/>
    </source>
</evidence>
<evidence type="ECO:0000256" key="11">
    <source>
        <dbReference type="ARBA" id="ARBA00048802"/>
    </source>
</evidence>
<keyword evidence="7 12" id="KW-0521">NADP</keyword>
<gene>
    <name evidence="12" type="primary">dusB</name>
    <name evidence="17" type="ORF">THIAE_08105</name>
</gene>
<comment type="similarity">
    <text evidence="13">Belongs to the dus family.</text>
</comment>
<keyword evidence="4 12" id="KW-0285">Flavoprotein</keyword>
<feature type="binding site" evidence="12 15">
    <location>
        <position position="142"/>
    </location>
    <ligand>
        <name>FMN</name>
        <dbReference type="ChEBI" id="CHEBI:58210"/>
    </ligand>
</feature>
<keyword evidence="18" id="KW-1185">Reference proteome</keyword>
<keyword evidence="8 12" id="KW-0694">RNA-binding</keyword>
<dbReference type="InterPro" id="IPR013785">
    <property type="entry name" value="Aldolase_TIM"/>
</dbReference>
<dbReference type="GO" id="GO:0000049">
    <property type="term" value="F:tRNA binding"/>
    <property type="evidence" value="ECO:0007669"/>
    <property type="project" value="UniProtKB-UniRule"/>
</dbReference>
<evidence type="ECO:0000256" key="13">
    <source>
        <dbReference type="PIRNR" id="PIRNR006621"/>
    </source>
</evidence>
<dbReference type="STRING" id="717772.THIAE_08105"/>
<feature type="domain" description="DUS-like FMN-binding" evidence="16">
    <location>
        <begin position="17"/>
        <end position="317"/>
    </location>
</feature>
<feature type="binding site" evidence="12 15">
    <location>
        <begin position="19"/>
        <end position="21"/>
    </location>
    <ligand>
        <name>FMN</name>
        <dbReference type="ChEBI" id="CHEBI:58210"/>
    </ligand>
</feature>
<comment type="function">
    <text evidence="2 12 13">Catalyzes the synthesis of 5,6-dihydrouridine (D), a modified base found in the D-loop of most tRNAs, via the reduction of the C5-C6 double bond in target uridines.</text>
</comment>
<dbReference type="AlphaFoldDB" id="W0DXN0"/>
<comment type="catalytic activity">
    <reaction evidence="10 12">
        <text>a 5,6-dihydrouridine in tRNA + NADP(+) = a uridine in tRNA + NADPH + H(+)</text>
        <dbReference type="Rhea" id="RHEA:23624"/>
        <dbReference type="Rhea" id="RHEA-COMP:13339"/>
        <dbReference type="Rhea" id="RHEA-COMP:13887"/>
        <dbReference type="ChEBI" id="CHEBI:15378"/>
        <dbReference type="ChEBI" id="CHEBI:57783"/>
        <dbReference type="ChEBI" id="CHEBI:58349"/>
        <dbReference type="ChEBI" id="CHEBI:65315"/>
        <dbReference type="ChEBI" id="CHEBI:74443"/>
    </reaction>
</comment>
<dbReference type="Proteomes" id="UP000005380">
    <property type="component" value="Chromosome"/>
</dbReference>
<dbReference type="EMBL" id="CP007030">
    <property type="protein sequence ID" value="AHF01724.1"/>
    <property type="molecule type" value="Genomic_DNA"/>
</dbReference>